<feature type="compositionally biased region" description="Basic and acidic residues" evidence="4">
    <location>
        <begin position="1185"/>
        <end position="1227"/>
    </location>
</feature>
<feature type="region of interest" description="Disordered" evidence="4">
    <location>
        <begin position="1166"/>
        <end position="1272"/>
    </location>
</feature>
<accession>A0AAE0Z5S9</accession>
<feature type="region of interest" description="Disordered" evidence="4">
    <location>
        <begin position="870"/>
        <end position="893"/>
    </location>
</feature>
<feature type="domain" description="CID" evidence="6">
    <location>
        <begin position="1"/>
        <end position="114"/>
    </location>
</feature>
<evidence type="ECO:0000313" key="8">
    <source>
        <dbReference type="Proteomes" id="UP001283361"/>
    </source>
</evidence>
<dbReference type="SUPFAM" id="SSF48464">
    <property type="entry name" value="ENTH/VHS domain"/>
    <property type="match status" value="1"/>
</dbReference>
<protein>
    <recommendedName>
        <fullName evidence="9">Splicing factor, arginine/serine-rich 15</fullName>
    </recommendedName>
</protein>
<feature type="region of interest" description="Disordered" evidence="4">
    <location>
        <begin position="789"/>
        <end position="818"/>
    </location>
</feature>
<dbReference type="InterPro" id="IPR000504">
    <property type="entry name" value="RRM_dom"/>
</dbReference>
<dbReference type="GO" id="GO:0005634">
    <property type="term" value="C:nucleus"/>
    <property type="evidence" value="ECO:0007669"/>
    <property type="project" value="TreeGrafter"/>
</dbReference>
<evidence type="ECO:0000256" key="1">
    <source>
        <dbReference type="ARBA" id="ARBA00022884"/>
    </source>
</evidence>
<feature type="region of interest" description="Disordered" evidence="4">
    <location>
        <begin position="1033"/>
        <end position="1135"/>
    </location>
</feature>
<feature type="domain" description="RRM" evidence="5">
    <location>
        <begin position="461"/>
        <end position="533"/>
    </location>
</feature>
<dbReference type="FunFam" id="1.25.40.90:FF:000004">
    <property type="entry name" value="splicing factor, arginine/serine-rich 15"/>
    <property type="match status" value="1"/>
</dbReference>
<evidence type="ECO:0000256" key="4">
    <source>
        <dbReference type="SAM" id="MobiDB-lite"/>
    </source>
</evidence>
<dbReference type="PROSITE" id="PS51391">
    <property type="entry name" value="CID"/>
    <property type="match status" value="1"/>
</dbReference>
<dbReference type="PROSITE" id="PS50102">
    <property type="entry name" value="RRM"/>
    <property type="match status" value="1"/>
</dbReference>
<feature type="coiled-coil region" evidence="3">
    <location>
        <begin position="316"/>
        <end position="343"/>
    </location>
</feature>
<evidence type="ECO:0000259" key="5">
    <source>
        <dbReference type="PROSITE" id="PS50102"/>
    </source>
</evidence>
<evidence type="ECO:0000313" key="7">
    <source>
        <dbReference type="EMBL" id="KAK3763329.1"/>
    </source>
</evidence>
<gene>
    <name evidence="7" type="ORF">RRG08_021151</name>
</gene>
<feature type="compositionally biased region" description="Polar residues" evidence="4">
    <location>
        <begin position="1322"/>
        <end position="1331"/>
    </location>
</feature>
<proteinExistence type="predicted"/>
<dbReference type="PANTHER" id="PTHR23140:SF4">
    <property type="entry name" value="PROTEIN CBR-NRD-1"/>
    <property type="match status" value="1"/>
</dbReference>
<dbReference type="Pfam" id="PF04818">
    <property type="entry name" value="CID"/>
    <property type="match status" value="1"/>
</dbReference>
<feature type="region of interest" description="Disordered" evidence="4">
    <location>
        <begin position="1316"/>
        <end position="1351"/>
    </location>
</feature>
<reference evidence="7" key="1">
    <citation type="journal article" date="2023" name="G3 (Bethesda)">
        <title>A reference genome for the long-term kleptoplast-retaining sea slug Elysia crispata morphotype clarki.</title>
        <authorList>
            <person name="Eastman K.E."/>
            <person name="Pendleton A.L."/>
            <person name="Shaikh M.A."/>
            <person name="Suttiyut T."/>
            <person name="Ogas R."/>
            <person name="Tomko P."/>
            <person name="Gavelis G."/>
            <person name="Widhalm J.R."/>
            <person name="Wisecaver J.H."/>
        </authorList>
    </citation>
    <scope>NUCLEOTIDE SEQUENCE</scope>
    <source>
        <strain evidence="7">ECLA1</strain>
    </source>
</reference>
<evidence type="ECO:0008006" key="9">
    <source>
        <dbReference type="Google" id="ProtNLM"/>
    </source>
</evidence>
<dbReference type="InterPro" id="IPR051485">
    <property type="entry name" value="SR-CTD_assoc_factor"/>
</dbReference>
<feature type="region of interest" description="Disordered" evidence="4">
    <location>
        <begin position="231"/>
        <end position="309"/>
    </location>
</feature>
<feature type="compositionally biased region" description="Polar residues" evidence="4">
    <location>
        <begin position="796"/>
        <end position="816"/>
    </location>
</feature>
<keyword evidence="1 2" id="KW-0694">RNA-binding</keyword>
<feature type="compositionally biased region" description="Basic and acidic residues" evidence="4">
    <location>
        <begin position="381"/>
        <end position="398"/>
    </location>
</feature>
<dbReference type="EMBL" id="JAWDGP010004573">
    <property type="protein sequence ID" value="KAK3763329.1"/>
    <property type="molecule type" value="Genomic_DNA"/>
</dbReference>
<dbReference type="InterPro" id="IPR006569">
    <property type="entry name" value="CID_dom"/>
</dbReference>
<feature type="compositionally biased region" description="Basic residues" evidence="4">
    <location>
        <begin position="399"/>
        <end position="429"/>
    </location>
</feature>
<dbReference type="InterPro" id="IPR012677">
    <property type="entry name" value="Nucleotide-bd_a/b_plait_sf"/>
</dbReference>
<dbReference type="Gene3D" id="3.30.70.330">
    <property type="match status" value="1"/>
</dbReference>
<keyword evidence="3" id="KW-0175">Coiled coil</keyword>
<feature type="compositionally biased region" description="Basic and acidic residues" evidence="4">
    <location>
        <begin position="430"/>
        <end position="445"/>
    </location>
</feature>
<dbReference type="Pfam" id="PF00076">
    <property type="entry name" value="RRM_1"/>
    <property type="match status" value="1"/>
</dbReference>
<dbReference type="InterPro" id="IPR035979">
    <property type="entry name" value="RBD_domain_sf"/>
</dbReference>
<dbReference type="Gene3D" id="1.25.40.90">
    <property type="match status" value="1"/>
</dbReference>
<dbReference type="SMART" id="SM00360">
    <property type="entry name" value="RRM"/>
    <property type="match status" value="1"/>
</dbReference>
<organism evidence="7 8">
    <name type="scientific">Elysia crispata</name>
    <name type="common">lettuce slug</name>
    <dbReference type="NCBI Taxonomy" id="231223"/>
    <lineage>
        <taxon>Eukaryota</taxon>
        <taxon>Metazoa</taxon>
        <taxon>Spiralia</taxon>
        <taxon>Lophotrochozoa</taxon>
        <taxon>Mollusca</taxon>
        <taxon>Gastropoda</taxon>
        <taxon>Heterobranchia</taxon>
        <taxon>Euthyneura</taxon>
        <taxon>Panpulmonata</taxon>
        <taxon>Sacoglossa</taxon>
        <taxon>Placobranchoidea</taxon>
        <taxon>Plakobranchidae</taxon>
        <taxon>Elysia</taxon>
    </lineage>
</organism>
<comment type="caution">
    <text evidence="7">The sequence shown here is derived from an EMBL/GenBank/DDBJ whole genome shotgun (WGS) entry which is preliminary data.</text>
</comment>
<dbReference type="Proteomes" id="UP001283361">
    <property type="component" value="Unassembled WGS sequence"/>
</dbReference>
<dbReference type="SUPFAM" id="SSF54928">
    <property type="entry name" value="RNA-binding domain, RBD"/>
    <property type="match status" value="1"/>
</dbReference>
<dbReference type="InterPro" id="IPR008942">
    <property type="entry name" value="ENTH_VHS"/>
</dbReference>
<feature type="compositionally biased region" description="Acidic residues" evidence="4">
    <location>
        <begin position="269"/>
        <end position="279"/>
    </location>
</feature>
<name>A0AAE0Z5S9_9GAST</name>
<sequence length="1351" mass="147231">MAQVTKCAIKAIKFYKHVVQSVEKFIQKCKPEYKVPGLYVIDSIVRQSRHQFGPEKDVFSPRFTKNIVTTFTHLLKCPVEERSRLVRVLNLWQKNSVFPVEVIQPLLDLAADPNNAELVASATKSVEAIVSVTQKVPLPGTQASSNGGDASSNQVMQSEMLNTITKLLQQAQDGSMAGLAPEAQLQQLQHLQQQLVMQTERISKPQQAPQSTPPIDSNLLAQIQMLTNQLLSKTSGGGGTQSAGDGSGKANQPQQKAEPLFNKKLLDFDYGDSDEEDDRQDFHHHHHQQQPQHNRPLMTQGGAPPMGQEGNIFQQIQQMSQQQEQLQSEIGAQEQLRRRLLEQQQQQFDREIGQAAMMGHQSQQNFNSGMERDRDEEDRDERDSRERRRMRGSRERSRSPRRRSRRSRSRSRDKRRRSRSRDRHRRSRSRDRERRDRERERERRKRGLPDLRENCLCICSTTLWFGHLTKHTTEEELRGHIENYGTIKTINMIPPRGCAFVCLTKRKEAYKALDRLKGVKVNGNSLKVAWAPGIGVKESMFKEFWDVEQGATYIPYDRLPMDIMPYVNGGMLDEDTLPERMKAKSTEEDVDEQEQQQQQQQQMQLPPNAMDGSMQMQENQMPPQQMQMNMPGQGPNFPMPGQRPMNMMNPGGPMGMMGLRPPNSMGVTGSNNDNMGGMNNMAGPNDNLGGMNNMGGPNNMLGPNIGVPNNGMAGPGLGGPGNMSRMNNMGGLSNNMGGGPSNLHGLNNLNRPNMGGMPGFGGPRPGIQGIPMRPGQMNLRIQGPMMGQGNRMGQPGRSSSPNADMQNSPMRMNTASPRGPFNQFGVNFPPRMPQPMQPGGGMRQPFFNLNSNNNNDNDHGGITENEMRGMAEPKEWPPDDEVNDEDEQDDQDMQMDSDDRMLMRGGGQNQPRLPGPGMANLRALTNLFGPMLASQRAPGAPAMLGMPHSQAAQNANMQQSILSLRMLAMAGGPPGPPRFAMTASGMRIPLPPAVGVRPAGMVPGSPSPHMLTPGAGNPLPVAVSVSGGSVMVSRPGGGPPIPSPGLTMSMGNTGSAAAPSPDPEGEDDDPLGGPPPQSGGQGLPMMLQGGNRPPGGPILGRGFAPMTIRPRGGPGLLGLRPGGGGGGFGRFGGPRPMMGSGGFGRMERPMFGGRFGAPIRPPVAFFDQEDKDERRLPLLDFDDQPEPRDVDERNNGPDEMDERCKNSEKENNVGDKDERKDVDERPLVIRASGLPSRWSSAPSTDTEDKAQVVAEPEASVAQTAAEEKPPEQVEGIQNEAQTAAQEVVTEVPSISVAVLGEQIKLGSENCVNAEASLEVTESGVSDNQVQSGGDGGSPEPASEATGGGGDS</sequence>
<feature type="compositionally biased region" description="Gly residues" evidence="4">
    <location>
        <begin position="1112"/>
        <end position="1132"/>
    </location>
</feature>
<evidence type="ECO:0000256" key="3">
    <source>
        <dbReference type="SAM" id="Coils"/>
    </source>
</evidence>
<dbReference type="GO" id="GO:0003723">
    <property type="term" value="F:RNA binding"/>
    <property type="evidence" value="ECO:0007669"/>
    <property type="project" value="UniProtKB-UniRule"/>
</dbReference>
<dbReference type="PANTHER" id="PTHR23140">
    <property type="entry name" value="RNA PROCESSING PROTEIN LD23810P"/>
    <property type="match status" value="1"/>
</dbReference>
<evidence type="ECO:0000256" key="2">
    <source>
        <dbReference type="PROSITE-ProRule" id="PRU00176"/>
    </source>
</evidence>
<evidence type="ECO:0000259" key="6">
    <source>
        <dbReference type="PROSITE" id="PS51391"/>
    </source>
</evidence>
<feature type="compositionally biased region" description="Gly residues" evidence="4">
    <location>
        <begin position="235"/>
        <end position="247"/>
    </location>
</feature>
<feature type="region of interest" description="Disordered" evidence="4">
    <location>
        <begin position="358"/>
        <end position="445"/>
    </location>
</feature>
<feature type="compositionally biased region" description="Low complexity" evidence="4">
    <location>
        <begin position="595"/>
        <end position="604"/>
    </location>
</feature>
<dbReference type="SMART" id="SM00582">
    <property type="entry name" value="RPR"/>
    <property type="match status" value="1"/>
</dbReference>
<feature type="region of interest" description="Disordered" evidence="4">
    <location>
        <begin position="581"/>
        <end position="615"/>
    </location>
</feature>
<feature type="compositionally biased region" description="Acidic residues" evidence="4">
    <location>
        <begin position="878"/>
        <end position="893"/>
    </location>
</feature>
<keyword evidence="8" id="KW-1185">Reference proteome</keyword>